<keyword evidence="5 6" id="KW-0472">Membrane</keyword>
<dbReference type="CDD" id="cd13963">
    <property type="entry name" value="PT_UbiA_2"/>
    <property type="match status" value="1"/>
</dbReference>
<dbReference type="Gene3D" id="1.10.357.140">
    <property type="entry name" value="UbiA prenyltransferase"/>
    <property type="match status" value="1"/>
</dbReference>
<keyword evidence="2" id="KW-1003">Cell membrane</keyword>
<feature type="transmembrane region" description="Helical" evidence="6">
    <location>
        <begin position="267"/>
        <end position="286"/>
    </location>
</feature>
<evidence type="ECO:0000256" key="3">
    <source>
        <dbReference type="ARBA" id="ARBA00022692"/>
    </source>
</evidence>
<keyword evidence="7" id="KW-0328">Glycosyltransferase</keyword>
<evidence type="ECO:0000256" key="5">
    <source>
        <dbReference type="ARBA" id="ARBA00023136"/>
    </source>
</evidence>
<dbReference type="Proteomes" id="UP000238042">
    <property type="component" value="Unassembled WGS sequence"/>
</dbReference>
<evidence type="ECO:0000256" key="1">
    <source>
        <dbReference type="ARBA" id="ARBA00004141"/>
    </source>
</evidence>
<evidence type="ECO:0000256" key="2">
    <source>
        <dbReference type="ARBA" id="ARBA00022475"/>
    </source>
</evidence>
<evidence type="ECO:0000256" key="6">
    <source>
        <dbReference type="SAM" id="Phobius"/>
    </source>
</evidence>
<keyword evidence="4 6" id="KW-1133">Transmembrane helix</keyword>
<feature type="transmembrane region" description="Helical" evidence="6">
    <location>
        <begin position="35"/>
        <end position="58"/>
    </location>
</feature>
<dbReference type="GO" id="GO:0005886">
    <property type="term" value="C:plasma membrane"/>
    <property type="evidence" value="ECO:0007669"/>
    <property type="project" value="TreeGrafter"/>
</dbReference>
<evidence type="ECO:0000313" key="7">
    <source>
        <dbReference type="EMBL" id="PQL93139.1"/>
    </source>
</evidence>
<reference evidence="7 8" key="1">
    <citation type="submission" date="2018-02" db="EMBL/GenBank/DDBJ databases">
        <title>Genome sequences of Apibacter spp., gut symbionts of Asian honey bees.</title>
        <authorList>
            <person name="Kwong W.K."/>
            <person name="Steele M.I."/>
            <person name="Moran N.A."/>
        </authorList>
    </citation>
    <scope>NUCLEOTIDE SEQUENCE [LARGE SCALE GENOMIC DNA]</scope>
    <source>
        <strain evidence="8">wkB301</strain>
    </source>
</reference>
<dbReference type="GO" id="GO:0009247">
    <property type="term" value="P:glycolipid biosynthetic process"/>
    <property type="evidence" value="ECO:0007669"/>
    <property type="project" value="TreeGrafter"/>
</dbReference>
<name>A0A2S8ADX2_9FLAO</name>
<dbReference type="PANTHER" id="PTHR11048:SF5">
    <property type="entry name" value="DECAPRENYL-PHOSPHATE PHOSPHORIBOSYLTRANSFERASE"/>
    <property type="match status" value="1"/>
</dbReference>
<gene>
    <name evidence="7" type="ORF">C4S77_05635</name>
</gene>
<feature type="transmembrane region" description="Helical" evidence="6">
    <location>
        <begin position="194"/>
        <end position="219"/>
    </location>
</feature>
<dbReference type="EMBL" id="PSZM01000036">
    <property type="protein sequence ID" value="PQL93139.1"/>
    <property type="molecule type" value="Genomic_DNA"/>
</dbReference>
<sequence>MQYLQLIRVHQWIKNGFVFLPIFFAGELLNRDLLIKSIIAFFSFSFIASSIYIINDYVDIEKDRKHPEKKNRPLANGTISKKEAVIVFFILFFLSYFFCYLLKSTSTVIIITIYFLMNLAYSFKLKHVAIIDITIIAVGFLLRVFAGGYSTGLFISIWAILLTFFLALIMGIGKRRGELLNAQLTGETRKSLDGYNLQFTDISMTVVSTCSIVCYIMYTLDPLVKKNLHEGIVYTSFFVIIGVLRYLQLSFVYNKTESPTKIVYKDIFIQIDIILWVLVIFILKYLA</sequence>
<feature type="transmembrane region" description="Helical" evidence="6">
    <location>
        <begin position="231"/>
        <end position="247"/>
    </location>
</feature>
<comment type="subcellular location">
    <subcellularLocation>
        <location evidence="1">Membrane</location>
        <topology evidence="1">Multi-pass membrane protein</topology>
    </subcellularLocation>
</comment>
<feature type="transmembrane region" description="Helical" evidence="6">
    <location>
        <begin position="79"/>
        <end position="98"/>
    </location>
</feature>
<keyword evidence="8" id="KW-1185">Reference proteome</keyword>
<feature type="transmembrane region" description="Helical" evidence="6">
    <location>
        <begin position="152"/>
        <end position="173"/>
    </location>
</feature>
<comment type="caution">
    <text evidence="7">The sequence shown here is derived from an EMBL/GenBank/DDBJ whole genome shotgun (WGS) entry which is preliminary data.</text>
</comment>
<evidence type="ECO:0000256" key="4">
    <source>
        <dbReference type="ARBA" id="ARBA00022989"/>
    </source>
</evidence>
<dbReference type="OrthoDB" id="9803632at2"/>
<keyword evidence="7" id="KW-0808">Transferase</keyword>
<dbReference type="RefSeq" id="WP_105246694.1">
    <property type="nucleotide sequence ID" value="NZ_PSZM01000036.1"/>
</dbReference>
<dbReference type="InterPro" id="IPR000537">
    <property type="entry name" value="UbiA_prenyltransferase"/>
</dbReference>
<proteinExistence type="predicted"/>
<dbReference type="InterPro" id="IPR039653">
    <property type="entry name" value="Prenyltransferase"/>
</dbReference>
<dbReference type="InterPro" id="IPR044878">
    <property type="entry name" value="UbiA_sf"/>
</dbReference>
<protein>
    <submittedName>
        <fullName evidence="7">Decaprenyl-phosphate phosphoribosyltransferase</fullName>
    </submittedName>
</protein>
<dbReference type="NCBIfam" id="NF008977">
    <property type="entry name" value="PRK12324.1-2"/>
    <property type="match status" value="1"/>
</dbReference>
<dbReference type="PANTHER" id="PTHR11048">
    <property type="entry name" value="PRENYLTRANSFERASES"/>
    <property type="match status" value="1"/>
</dbReference>
<accession>A0A2S8ADX2</accession>
<organism evidence="7 8">
    <name type="scientific">Apibacter adventoris</name>
    <dbReference type="NCBI Taxonomy" id="1679466"/>
    <lineage>
        <taxon>Bacteria</taxon>
        <taxon>Pseudomonadati</taxon>
        <taxon>Bacteroidota</taxon>
        <taxon>Flavobacteriia</taxon>
        <taxon>Flavobacteriales</taxon>
        <taxon>Weeksellaceae</taxon>
        <taxon>Apibacter</taxon>
    </lineage>
</organism>
<keyword evidence="3 6" id="KW-0812">Transmembrane</keyword>
<dbReference type="GO" id="GO:0016765">
    <property type="term" value="F:transferase activity, transferring alkyl or aryl (other than methyl) groups"/>
    <property type="evidence" value="ECO:0007669"/>
    <property type="project" value="InterPro"/>
</dbReference>
<dbReference type="GO" id="GO:0016757">
    <property type="term" value="F:glycosyltransferase activity"/>
    <property type="evidence" value="ECO:0007669"/>
    <property type="project" value="UniProtKB-KW"/>
</dbReference>
<dbReference type="NCBIfam" id="NF008978">
    <property type="entry name" value="PRK12324.1-4"/>
    <property type="match status" value="1"/>
</dbReference>
<dbReference type="Pfam" id="PF01040">
    <property type="entry name" value="UbiA"/>
    <property type="match status" value="1"/>
</dbReference>
<dbReference type="AlphaFoldDB" id="A0A2S8ADX2"/>
<feature type="transmembrane region" description="Helical" evidence="6">
    <location>
        <begin position="12"/>
        <end position="29"/>
    </location>
</feature>
<feature type="transmembrane region" description="Helical" evidence="6">
    <location>
        <begin position="128"/>
        <end position="146"/>
    </location>
</feature>
<evidence type="ECO:0000313" key="8">
    <source>
        <dbReference type="Proteomes" id="UP000238042"/>
    </source>
</evidence>